<evidence type="ECO:0000313" key="1">
    <source>
        <dbReference type="EMBL" id="KAG9474591.1"/>
    </source>
</evidence>
<accession>A0A8J6K087</accession>
<keyword evidence="2" id="KW-1185">Reference proteome</keyword>
<proteinExistence type="predicted"/>
<gene>
    <name evidence="1" type="ORF">GDO78_004732</name>
</gene>
<evidence type="ECO:0000313" key="2">
    <source>
        <dbReference type="Proteomes" id="UP000770717"/>
    </source>
</evidence>
<reference evidence="1" key="1">
    <citation type="thesis" date="2020" institute="ProQuest LLC" country="789 East Eisenhower Parkway, Ann Arbor, MI, USA">
        <title>Comparative Genomics and Chromosome Evolution.</title>
        <authorList>
            <person name="Mudd A.B."/>
        </authorList>
    </citation>
    <scope>NUCLEOTIDE SEQUENCE</scope>
    <source>
        <strain evidence="1">HN-11 Male</strain>
        <tissue evidence="1">Kidney and liver</tissue>
    </source>
</reference>
<sequence length="94" mass="10714">MMWNLRPSRSVNCGRAADRTASIDFIGSRPREIYATVEHVANFFLRFRKPQLVSASVQEESISHSMVWAVFAADLRCGSPSWILQQISDREQEA</sequence>
<comment type="caution">
    <text evidence="1">The sequence shown here is derived from an EMBL/GenBank/DDBJ whole genome shotgun (WGS) entry which is preliminary data.</text>
</comment>
<dbReference type="AlphaFoldDB" id="A0A8J6K087"/>
<organism evidence="1 2">
    <name type="scientific">Eleutherodactylus coqui</name>
    <name type="common">Puerto Rican coqui</name>
    <dbReference type="NCBI Taxonomy" id="57060"/>
    <lineage>
        <taxon>Eukaryota</taxon>
        <taxon>Metazoa</taxon>
        <taxon>Chordata</taxon>
        <taxon>Craniata</taxon>
        <taxon>Vertebrata</taxon>
        <taxon>Euteleostomi</taxon>
        <taxon>Amphibia</taxon>
        <taxon>Batrachia</taxon>
        <taxon>Anura</taxon>
        <taxon>Neobatrachia</taxon>
        <taxon>Hyloidea</taxon>
        <taxon>Eleutherodactylidae</taxon>
        <taxon>Eleutherodactylinae</taxon>
        <taxon>Eleutherodactylus</taxon>
        <taxon>Eleutherodactylus</taxon>
    </lineage>
</organism>
<dbReference type="EMBL" id="WNTK01000013">
    <property type="protein sequence ID" value="KAG9474591.1"/>
    <property type="molecule type" value="Genomic_DNA"/>
</dbReference>
<name>A0A8J6K087_ELECQ</name>
<protein>
    <submittedName>
        <fullName evidence="1">Uncharacterized protein</fullName>
    </submittedName>
</protein>
<dbReference type="Proteomes" id="UP000770717">
    <property type="component" value="Unassembled WGS sequence"/>
</dbReference>